<evidence type="ECO:0000256" key="4">
    <source>
        <dbReference type="ARBA" id="ARBA00022692"/>
    </source>
</evidence>
<evidence type="ECO:0000256" key="7">
    <source>
        <dbReference type="ARBA" id="ARBA00023136"/>
    </source>
</evidence>
<comment type="similarity">
    <text evidence="2">Belongs to the cyclic nucleotide-gated cation channel (TC 1.A.1.5) family.</text>
</comment>
<dbReference type="SUPFAM" id="SSF51206">
    <property type="entry name" value="cAMP-binding domain-like"/>
    <property type="match status" value="1"/>
</dbReference>
<dbReference type="PROSITE" id="PS50042">
    <property type="entry name" value="CNMP_BINDING_3"/>
    <property type="match status" value="1"/>
</dbReference>
<comment type="caution">
    <text evidence="13">The sequence shown here is derived from an EMBL/GenBank/DDBJ whole genome shotgun (WGS) entry which is preliminary data.</text>
</comment>
<dbReference type="CDD" id="cd00038">
    <property type="entry name" value="CAP_ED"/>
    <property type="match status" value="1"/>
</dbReference>
<dbReference type="InterPro" id="IPR000595">
    <property type="entry name" value="cNMP-bd_dom"/>
</dbReference>
<feature type="compositionally biased region" description="Polar residues" evidence="10">
    <location>
        <begin position="720"/>
        <end position="737"/>
    </location>
</feature>
<name>A0ABD3GSA7_9MARC</name>
<dbReference type="Gene3D" id="1.10.287.70">
    <property type="match status" value="1"/>
</dbReference>
<sequence length="737" mass="83422">MGRSGRVEHVPMLYDDGNSSHMGHDLDVEMSRQSSISEFSLKIPEEIEFSDLYGNSGPIVSTKGRTFNEGKQHEHLLRSGPLGKCSDPYCSTCPSYFGPTARTDHVRFGSGIFGSAQNMRKRALTLGKSWVPGILNPHTKVVQRWNKVFSISSLIAIFIDPMFFFLFSVREDYKCLVFNNAAAVTVTVVRTVTDAIQVCHIFLQFRLAYVANSTKVQNAGQLEDDPKKIAKHYLQGWFVIDLFTALPIPQLLVWFVVKRYTGSQNGANFAKNVLRVVVLLQNIPRALRFFPLLIGRSSSGFVFETAWANFVINLLMYLLAGHVVGSCWYLFGLQRVNQCLHDRCRNDAQAQGAIACRSIYLDCGDNTGKSHVYTGARGAWIAATNISARCLGDTPDFKYGIYNMGVQVSLERHVVVRYIYSLFWGFQQISTLAGNLVPSLFVWEVIFTMGIVALGLLLFALLIGNMQNFLMALGRRKLEMQLKRYDTEVWMRRRKLPILLRRRVRQAGRFRWVATGGVEERELVADLPEDLQKDVQRYLCLELVKKVRLFELLEDHVLDAICERLRQKLYIEDSIIFGVKKPVDRMLFVVRGTLESIGEDGSVVTLKDGEFCGEELLSWYIDVAGVSSGKKTVGIAKGMGKHGQPLSTRQVRCVTSVEAFSLEADGLEYITTHYKFAFKTPQVQGAIRYLSLYWRSLAARRIQKAWRARRARGGLRPAPSSNQQRRPTRFSTMSNSR</sequence>
<feature type="transmembrane region" description="Helical" evidence="11">
    <location>
        <begin position="269"/>
        <end position="287"/>
    </location>
</feature>
<keyword evidence="14" id="KW-1185">Reference proteome</keyword>
<dbReference type="GO" id="GO:0016020">
    <property type="term" value="C:membrane"/>
    <property type="evidence" value="ECO:0007669"/>
    <property type="project" value="UniProtKB-SubCell"/>
</dbReference>
<evidence type="ECO:0000256" key="11">
    <source>
        <dbReference type="SAM" id="Phobius"/>
    </source>
</evidence>
<evidence type="ECO:0000256" key="10">
    <source>
        <dbReference type="SAM" id="MobiDB-lite"/>
    </source>
</evidence>
<keyword evidence="8" id="KW-1071">Ligand-gated ion channel</keyword>
<keyword evidence="3" id="KW-0813">Transport</keyword>
<accession>A0ABD3GSA7</accession>
<reference evidence="13 14" key="1">
    <citation type="submission" date="2024-09" db="EMBL/GenBank/DDBJ databases">
        <title>Chromosome-scale assembly of Riccia sorocarpa.</title>
        <authorList>
            <person name="Paukszto L."/>
        </authorList>
    </citation>
    <scope>NUCLEOTIDE SEQUENCE [LARGE SCALE GENOMIC DNA]</scope>
    <source>
        <strain evidence="13">LP-2024</strain>
        <tissue evidence="13">Aerial parts of the thallus</tissue>
    </source>
</reference>
<feature type="transmembrane region" description="Helical" evidence="11">
    <location>
        <begin position="236"/>
        <end position="257"/>
    </location>
</feature>
<dbReference type="Gene3D" id="1.10.287.630">
    <property type="entry name" value="Helix hairpin bin"/>
    <property type="match status" value="1"/>
</dbReference>
<evidence type="ECO:0000256" key="2">
    <source>
        <dbReference type="ARBA" id="ARBA00010486"/>
    </source>
</evidence>
<dbReference type="InterPro" id="IPR014710">
    <property type="entry name" value="RmlC-like_jellyroll"/>
</dbReference>
<protein>
    <recommendedName>
        <fullName evidence="12">Cyclic nucleotide-binding domain-containing protein</fullName>
    </recommendedName>
</protein>
<dbReference type="PANTHER" id="PTHR45651">
    <property type="entry name" value="CYCLIC NUCLEOTIDE-GATED ION CHANNEL 15-RELATED-RELATED"/>
    <property type="match status" value="1"/>
</dbReference>
<evidence type="ECO:0000256" key="1">
    <source>
        <dbReference type="ARBA" id="ARBA00004141"/>
    </source>
</evidence>
<dbReference type="SUPFAM" id="SSF81324">
    <property type="entry name" value="Voltage-gated potassium channels"/>
    <property type="match status" value="1"/>
</dbReference>
<feature type="region of interest" description="Disordered" evidence="10">
    <location>
        <begin position="710"/>
        <end position="737"/>
    </location>
</feature>
<keyword evidence="9" id="KW-0407">Ion channel</keyword>
<evidence type="ECO:0000256" key="3">
    <source>
        <dbReference type="ARBA" id="ARBA00022448"/>
    </source>
</evidence>
<evidence type="ECO:0000259" key="12">
    <source>
        <dbReference type="PROSITE" id="PS50042"/>
    </source>
</evidence>
<dbReference type="InterPro" id="IPR005821">
    <property type="entry name" value="Ion_trans_dom"/>
</dbReference>
<evidence type="ECO:0000256" key="9">
    <source>
        <dbReference type="ARBA" id="ARBA00023303"/>
    </source>
</evidence>
<evidence type="ECO:0000256" key="6">
    <source>
        <dbReference type="ARBA" id="ARBA00023065"/>
    </source>
</evidence>
<keyword evidence="7 11" id="KW-0472">Membrane</keyword>
<dbReference type="Pfam" id="PF00520">
    <property type="entry name" value="Ion_trans"/>
    <property type="match status" value="1"/>
</dbReference>
<keyword evidence="4 11" id="KW-0812">Transmembrane</keyword>
<keyword evidence="6" id="KW-0406">Ion transport</keyword>
<dbReference type="InterPro" id="IPR018490">
    <property type="entry name" value="cNMP-bd_dom_sf"/>
</dbReference>
<dbReference type="Gene3D" id="2.60.120.10">
    <property type="entry name" value="Jelly Rolls"/>
    <property type="match status" value="1"/>
</dbReference>
<keyword evidence="5 11" id="KW-1133">Transmembrane helix</keyword>
<gene>
    <name evidence="13" type="ORF">R1sor_022970</name>
</gene>
<feature type="transmembrane region" description="Helical" evidence="11">
    <location>
        <begin position="307"/>
        <end position="331"/>
    </location>
</feature>
<organism evidence="13 14">
    <name type="scientific">Riccia sorocarpa</name>
    <dbReference type="NCBI Taxonomy" id="122646"/>
    <lineage>
        <taxon>Eukaryota</taxon>
        <taxon>Viridiplantae</taxon>
        <taxon>Streptophyta</taxon>
        <taxon>Embryophyta</taxon>
        <taxon>Marchantiophyta</taxon>
        <taxon>Marchantiopsida</taxon>
        <taxon>Marchantiidae</taxon>
        <taxon>Marchantiales</taxon>
        <taxon>Ricciaceae</taxon>
        <taxon>Riccia</taxon>
    </lineage>
</organism>
<dbReference type="PANTHER" id="PTHR45651:SF11">
    <property type="entry name" value="CYCLIC NUCLEOTIDE-GATED ION CHANNEL 20, CHLOROPLASTIC-RELATED"/>
    <property type="match status" value="1"/>
</dbReference>
<proteinExistence type="inferred from homology"/>
<evidence type="ECO:0000313" key="13">
    <source>
        <dbReference type="EMBL" id="KAL3680014.1"/>
    </source>
</evidence>
<dbReference type="AlphaFoldDB" id="A0ABD3GSA7"/>
<feature type="domain" description="Cyclic nucleotide-binding" evidence="12">
    <location>
        <begin position="549"/>
        <end position="617"/>
    </location>
</feature>
<evidence type="ECO:0000313" key="14">
    <source>
        <dbReference type="Proteomes" id="UP001633002"/>
    </source>
</evidence>
<evidence type="ECO:0000256" key="8">
    <source>
        <dbReference type="ARBA" id="ARBA00023286"/>
    </source>
</evidence>
<feature type="transmembrane region" description="Helical" evidence="11">
    <location>
        <begin position="148"/>
        <end position="169"/>
    </location>
</feature>
<evidence type="ECO:0000256" key="5">
    <source>
        <dbReference type="ARBA" id="ARBA00022989"/>
    </source>
</evidence>
<dbReference type="GO" id="GO:0034220">
    <property type="term" value="P:monoatomic ion transmembrane transport"/>
    <property type="evidence" value="ECO:0007669"/>
    <property type="project" value="UniProtKB-KW"/>
</dbReference>
<dbReference type="EMBL" id="JBJQOH010000007">
    <property type="protein sequence ID" value="KAL3680014.1"/>
    <property type="molecule type" value="Genomic_DNA"/>
</dbReference>
<feature type="transmembrane region" description="Helical" evidence="11">
    <location>
        <begin position="440"/>
        <end position="463"/>
    </location>
</feature>
<comment type="subcellular location">
    <subcellularLocation>
        <location evidence="1">Membrane</location>
        <topology evidence="1">Multi-pass membrane protein</topology>
    </subcellularLocation>
</comment>
<dbReference type="Proteomes" id="UP001633002">
    <property type="component" value="Unassembled WGS sequence"/>
</dbReference>